<feature type="domain" description="Orn/DAP/Arg decarboxylase 2 C-terminal" evidence="10">
    <location>
        <begin position="62"/>
        <end position="398"/>
    </location>
</feature>
<dbReference type="OrthoDB" id="5034579at2759"/>
<dbReference type="InterPro" id="IPR000183">
    <property type="entry name" value="Orn/DAP/Arg_de-COase"/>
</dbReference>
<reference evidence="12 13" key="1">
    <citation type="submission" date="2017-09" db="EMBL/GenBank/DDBJ databases">
        <title>WGS assembly of Aquilegia coerulea Goldsmith.</title>
        <authorList>
            <person name="Hodges S."/>
            <person name="Kramer E."/>
            <person name="Nordborg M."/>
            <person name="Tomkins J."/>
            <person name="Borevitz J."/>
            <person name="Derieg N."/>
            <person name="Yan J."/>
            <person name="Mihaltcheva S."/>
            <person name="Hayes R.D."/>
            <person name="Rokhsar D."/>
        </authorList>
    </citation>
    <scope>NUCLEOTIDE SEQUENCE [LARGE SCALE GENOMIC DNA]</scope>
    <source>
        <strain evidence="13">cv. Goldsmith</strain>
    </source>
</reference>
<dbReference type="PRINTS" id="PR01179">
    <property type="entry name" value="ODADCRBXLASE"/>
</dbReference>
<feature type="domain" description="Orn/DAP/Arg decarboxylase 2 N-terminal" evidence="11">
    <location>
        <begin position="68"/>
        <end position="296"/>
    </location>
</feature>
<dbReference type="Proteomes" id="UP000230069">
    <property type="component" value="Unassembled WGS sequence"/>
</dbReference>
<dbReference type="Gene3D" id="2.40.37.10">
    <property type="entry name" value="Lyase, Ornithine Decarboxylase, Chain A, domain 1"/>
    <property type="match status" value="1"/>
</dbReference>
<dbReference type="PANTHER" id="PTHR11482:SF6">
    <property type="entry name" value="ORNITHINE DECARBOXYLASE 1-RELATED"/>
    <property type="match status" value="1"/>
</dbReference>
<evidence type="ECO:0000256" key="9">
    <source>
        <dbReference type="RuleBase" id="RU003737"/>
    </source>
</evidence>
<evidence type="ECO:0000259" key="10">
    <source>
        <dbReference type="Pfam" id="PF00278"/>
    </source>
</evidence>
<name>A0A2G5EXH5_AQUCA</name>
<dbReference type="SUPFAM" id="SSF51419">
    <property type="entry name" value="PLP-binding barrel"/>
    <property type="match status" value="1"/>
</dbReference>
<evidence type="ECO:0000256" key="5">
    <source>
        <dbReference type="ARBA" id="ARBA00034115"/>
    </source>
</evidence>
<dbReference type="PROSITE" id="PS00879">
    <property type="entry name" value="ODR_DC_2_2"/>
    <property type="match status" value="1"/>
</dbReference>
<evidence type="ECO:0000256" key="2">
    <source>
        <dbReference type="ARBA" id="ARBA00008872"/>
    </source>
</evidence>
<dbReference type="PRINTS" id="PR01182">
    <property type="entry name" value="ORNDCRBXLASE"/>
</dbReference>
<dbReference type="GO" id="GO:0005737">
    <property type="term" value="C:cytoplasm"/>
    <property type="evidence" value="ECO:0007669"/>
    <property type="project" value="TreeGrafter"/>
</dbReference>
<dbReference type="InterPro" id="IPR022644">
    <property type="entry name" value="De-COase2_N"/>
</dbReference>
<dbReference type="InterPro" id="IPR029066">
    <property type="entry name" value="PLP-binding_barrel"/>
</dbReference>
<dbReference type="PANTHER" id="PTHR11482">
    <property type="entry name" value="ARGININE/DIAMINOPIMELATE/ORNITHINE DECARBOXYLASE"/>
    <property type="match status" value="1"/>
</dbReference>
<proteinExistence type="inferred from homology"/>
<dbReference type="EC" id="4.1.1.17" evidence="6"/>
<protein>
    <recommendedName>
        <fullName evidence="6">ornithine decarboxylase</fullName>
        <ecNumber evidence="6">4.1.1.17</ecNumber>
    </recommendedName>
</protein>
<evidence type="ECO:0000256" key="1">
    <source>
        <dbReference type="ARBA" id="ARBA00001933"/>
    </source>
</evidence>
<comment type="subunit">
    <text evidence="7">Homodimer. Only the dimer is catalytically active, as the active sites are constructed of residues from both monomers.</text>
</comment>
<dbReference type="FunFam" id="3.20.20.10:FF:000005">
    <property type="entry name" value="Ornithine decarboxylase"/>
    <property type="match status" value="1"/>
</dbReference>
<evidence type="ECO:0000256" key="6">
    <source>
        <dbReference type="ARBA" id="ARBA00034138"/>
    </source>
</evidence>
<dbReference type="EMBL" id="KZ305020">
    <property type="protein sequence ID" value="PIA60420.1"/>
    <property type="molecule type" value="Genomic_DNA"/>
</dbReference>
<evidence type="ECO:0000256" key="3">
    <source>
        <dbReference type="ARBA" id="ARBA00022898"/>
    </source>
</evidence>
<dbReference type="InterPro" id="IPR022653">
    <property type="entry name" value="De-COase2_pyr-phos_BS"/>
</dbReference>
<comment type="catalytic activity">
    <reaction evidence="8">
        <text>L-ornithine + H(+) = putrescine + CO2</text>
        <dbReference type="Rhea" id="RHEA:22964"/>
        <dbReference type="ChEBI" id="CHEBI:15378"/>
        <dbReference type="ChEBI" id="CHEBI:16526"/>
        <dbReference type="ChEBI" id="CHEBI:46911"/>
        <dbReference type="ChEBI" id="CHEBI:326268"/>
        <dbReference type="EC" id="4.1.1.17"/>
    </reaction>
</comment>
<dbReference type="STRING" id="218851.A0A2G5EXH5"/>
<comment type="cofactor">
    <cofactor evidence="1">
        <name>pyridoxal 5'-phosphate</name>
        <dbReference type="ChEBI" id="CHEBI:597326"/>
    </cofactor>
</comment>
<organism evidence="12 13">
    <name type="scientific">Aquilegia coerulea</name>
    <name type="common">Rocky mountain columbine</name>
    <dbReference type="NCBI Taxonomy" id="218851"/>
    <lineage>
        <taxon>Eukaryota</taxon>
        <taxon>Viridiplantae</taxon>
        <taxon>Streptophyta</taxon>
        <taxon>Embryophyta</taxon>
        <taxon>Tracheophyta</taxon>
        <taxon>Spermatophyta</taxon>
        <taxon>Magnoliopsida</taxon>
        <taxon>Ranunculales</taxon>
        <taxon>Ranunculaceae</taxon>
        <taxon>Thalictroideae</taxon>
        <taxon>Aquilegia</taxon>
    </lineage>
</organism>
<dbReference type="GO" id="GO:0033387">
    <property type="term" value="P:putrescine biosynthetic process from arginine, via ornithine"/>
    <property type="evidence" value="ECO:0007669"/>
    <property type="project" value="UniProtKB-UniPathway"/>
</dbReference>
<keyword evidence="4" id="KW-0456">Lyase</keyword>
<dbReference type="Pfam" id="PF02784">
    <property type="entry name" value="Orn_Arg_deC_N"/>
    <property type="match status" value="1"/>
</dbReference>
<dbReference type="InterPro" id="IPR002433">
    <property type="entry name" value="Orn_de-COase"/>
</dbReference>
<dbReference type="CDD" id="cd00622">
    <property type="entry name" value="PLPDE_III_ODC"/>
    <property type="match status" value="1"/>
</dbReference>
<evidence type="ECO:0000256" key="7">
    <source>
        <dbReference type="ARBA" id="ARBA00046672"/>
    </source>
</evidence>
<sequence length="436" mass="47771">MCSKQLLAMGLGTHSNILQTFFSSNSVKNKKVTNLTEDELNDFILSVINMKPDVKDPFYVLDLGWVKCLMEKWNSKLPQIRPFYAVKCNPEPIFLASLALMGAGFDCASQAEIEAVMGIGVSPDRIIFASTCKPETHLKYAAVVGVNLATYDSSIEVEKIKKWYPKCGLLLRIKVGDDNYARRPLGNKFGALPEEVILLLQAAHTAQLPVVGVAFHLGSAVTHPEAYRFAIASAKMIFETAEQLGMPRMHMLDIGGGFTATPQFDDAAATIKAALESYFGDEPGVEIISEPGRFFAETPFTLVTNIIGKRVRGNVKEYWINDGLYGSMMNMLHDPDRVIGTVKPLALNSYPDNTTCSGLMTYSSTVYGPIANSLDTVLTNYQLPELNVNDWIVFSEMGAYSASAGSKFNGFDTSAIRTYLAYSSQSSESSMNGNKV</sequence>
<dbReference type="AlphaFoldDB" id="A0A2G5EXH5"/>
<dbReference type="UniPathway" id="UPA00535">
    <property type="reaction ID" value="UER00288"/>
</dbReference>
<accession>A0A2G5EXH5</accession>
<evidence type="ECO:0000313" key="13">
    <source>
        <dbReference type="Proteomes" id="UP000230069"/>
    </source>
</evidence>
<dbReference type="PROSITE" id="PS00878">
    <property type="entry name" value="ODR_DC_2_1"/>
    <property type="match status" value="1"/>
</dbReference>
<dbReference type="GO" id="GO:0004586">
    <property type="term" value="F:ornithine decarboxylase activity"/>
    <property type="evidence" value="ECO:0007669"/>
    <property type="project" value="UniProtKB-EC"/>
</dbReference>
<dbReference type="SUPFAM" id="SSF50621">
    <property type="entry name" value="Alanine racemase C-terminal domain-like"/>
    <property type="match status" value="1"/>
</dbReference>
<dbReference type="Gene3D" id="3.20.20.10">
    <property type="entry name" value="Alanine racemase"/>
    <property type="match status" value="1"/>
</dbReference>
<dbReference type="InParanoid" id="A0A2G5EXH5"/>
<evidence type="ECO:0000256" key="8">
    <source>
        <dbReference type="ARBA" id="ARBA00049127"/>
    </source>
</evidence>
<keyword evidence="13" id="KW-1185">Reference proteome</keyword>
<evidence type="ECO:0000256" key="4">
    <source>
        <dbReference type="ARBA" id="ARBA00023239"/>
    </source>
</evidence>
<comment type="pathway">
    <text evidence="5">Amine and polyamine biosynthesis; putrescine biosynthesis via L-ornithine pathway; putrescine from L-ornithine: step 1/1.</text>
</comment>
<dbReference type="InterPro" id="IPR009006">
    <property type="entry name" value="Ala_racemase/Decarboxylase_C"/>
</dbReference>
<keyword evidence="3" id="KW-0663">Pyridoxal phosphate</keyword>
<dbReference type="InterPro" id="IPR022657">
    <property type="entry name" value="De-COase2_CS"/>
</dbReference>
<gene>
    <name evidence="12" type="ORF">AQUCO_00300135v1</name>
</gene>
<dbReference type="InterPro" id="IPR022643">
    <property type="entry name" value="De-COase2_C"/>
</dbReference>
<evidence type="ECO:0000313" key="12">
    <source>
        <dbReference type="EMBL" id="PIA60420.1"/>
    </source>
</evidence>
<dbReference type="Pfam" id="PF00278">
    <property type="entry name" value="Orn_DAP_Arg_deC"/>
    <property type="match status" value="1"/>
</dbReference>
<evidence type="ECO:0000259" key="11">
    <source>
        <dbReference type="Pfam" id="PF02784"/>
    </source>
</evidence>
<comment type="similarity">
    <text evidence="2 9">Belongs to the Orn/Lys/Arg decarboxylase class-II family.</text>
</comment>